<evidence type="ECO:0000313" key="1">
    <source>
        <dbReference type="EMBL" id="VDN19116.1"/>
    </source>
</evidence>
<accession>A0A3P7PLJ5</accession>
<protein>
    <recommendedName>
        <fullName evidence="3">CBS domain-containing protein</fullName>
    </recommendedName>
</protein>
<organism evidence="1 2">
    <name type="scientific">Dibothriocephalus latus</name>
    <name type="common">Fish tapeworm</name>
    <name type="synonym">Diphyllobothrium latum</name>
    <dbReference type="NCBI Taxonomy" id="60516"/>
    <lineage>
        <taxon>Eukaryota</taxon>
        <taxon>Metazoa</taxon>
        <taxon>Spiralia</taxon>
        <taxon>Lophotrochozoa</taxon>
        <taxon>Platyhelminthes</taxon>
        <taxon>Cestoda</taxon>
        <taxon>Eucestoda</taxon>
        <taxon>Diphyllobothriidea</taxon>
        <taxon>Diphyllobothriidae</taxon>
        <taxon>Dibothriocephalus</taxon>
    </lineage>
</organism>
<name>A0A3P7PLJ5_DIBLA</name>
<dbReference type="GO" id="GO:0005886">
    <property type="term" value="C:plasma membrane"/>
    <property type="evidence" value="ECO:0007669"/>
    <property type="project" value="TreeGrafter"/>
</dbReference>
<dbReference type="EMBL" id="UYRU01069900">
    <property type="protein sequence ID" value="VDN19116.1"/>
    <property type="molecule type" value="Genomic_DNA"/>
</dbReference>
<dbReference type="GO" id="GO:0022857">
    <property type="term" value="F:transmembrane transporter activity"/>
    <property type="evidence" value="ECO:0007669"/>
    <property type="project" value="TreeGrafter"/>
</dbReference>
<dbReference type="AlphaFoldDB" id="A0A3P7PLJ5"/>
<keyword evidence="2" id="KW-1185">Reference proteome</keyword>
<gene>
    <name evidence="1" type="ORF">DILT_LOCUS13347</name>
</gene>
<dbReference type="GO" id="GO:0010960">
    <property type="term" value="P:magnesium ion homeostasis"/>
    <property type="evidence" value="ECO:0007669"/>
    <property type="project" value="InterPro"/>
</dbReference>
<dbReference type="Gene3D" id="3.10.580.10">
    <property type="entry name" value="CBS-domain"/>
    <property type="match status" value="1"/>
</dbReference>
<proteinExistence type="predicted"/>
<dbReference type="PANTHER" id="PTHR12064">
    <property type="entry name" value="METAL TRANSPORTER CNNM"/>
    <property type="match status" value="1"/>
</dbReference>
<dbReference type="SUPFAM" id="SSF54631">
    <property type="entry name" value="CBS-domain pair"/>
    <property type="match status" value="1"/>
</dbReference>
<dbReference type="Proteomes" id="UP000281553">
    <property type="component" value="Unassembled WGS sequence"/>
</dbReference>
<dbReference type="OrthoDB" id="5353557at2759"/>
<dbReference type="CDD" id="cd04590">
    <property type="entry name" value="CBS_pair_CorC_HlyC_assoc"/>
    <property type="match status" value="1"/>
</dbReference>
<sequence>MVAPDEMNIIAGALTMSTKTVGDIMSPIADAFMLPHTAILDFDTMNEIFSHGFTRIPIYEGDRRNIKAILNVKDLGFINADDKVPVATVCNFYNRSILVVPDTTSLETMLNEFRQGQFT</sequence>
<dbReference type="PANTHER" id="PTHR12064:SF94">
    <property type="entry name" value="UNEXTENDED PROTEIN"/>
    <property type="match status" value="1"/>
</dbReference>
<dbReference type="InterPro" id="IPR046342">
    <property type="entry name" value="CBS_dom_sf"/>
</dbReference>
<reference evidence="1 2" key="1">
    <citation type="submission" date="2018-11" db="EMBL/GenBank/DDBJ databases">
        <authorList>
            <consortium name="Pathogen Informatics"/>
        </authorList>
    </citation>
    <scope>NUCLEOTIDE SEQUENCE [LARGE SCALE GENOMIC DNA]</scope>
</reference>
<dbReference type="InterPro" id="IPR045095">
    <property type="entry name" value="ACDP"/>
</dbReference>
<evidence type="ECO:0008006" key="3">
    <source>
        <dbReference type="Google" id="ProtNLM"/>
    </source>
</evidence>
<evidence type="ECO:0000313" key="2">
    <source>
        <dbReference type="Proteomes" id="UP000281553"/>
    </source>
</evidence>
<dbReference type="InterPro" id="IPR044751">
    <property type="entry name" value="Ion_transp-like_CBS"/>
</dbReference>